<dbReference type="GO" id="GO:0004177">
    <property type="term" value="F:aminopeptidase activity"/>
    <property type="evidence" value="ECO:0007669"/>
    <property type="project" value="UniProtKB-UniRule"/>
</dbReference>
<sequence>MDILLNKLAKAFGTSGHEKNIRLAIIEELEKLPVKYEVDKMDNVIVTIGKKNSDKDMMIVSHMDSVGLIVNFIDEKGHLSVDQIGNFEVKDFVNNLVVFENGTVGRVCCKKDEIKIEDIYIDLFVDEKEEALKKVKEGDVAVLYGNITEIEDNIIGYNLNNKIGCYSMIKALQYICKHNLELNSLEKKVHFVFSTQKQLGGRGARAAAFKLEPNYCLAIDSENTSDNFKIGQGIGIHVVDKNLIVHHEMKELLENVCKDDEIKSQYVFSKVGTDGGMIHKELCGIKTGAISLPVNYKNTLNEIISVNDIELLTKVIIKTITIHN</sequence>
<evidence type="ECO:0000256" key="7">
    <source>
        <dbReference type="PIRSR" id="PIRSR001123-2"/>
    </source>
</evidence>
<keyword evidence="2" id="KW-0031">Aminopeptidase</keyword>
<dbReference type="GO" id="GO:0046872">
    <property type="term" value="F:metal ion binding"/>
    <property type="evidence" value="ECO:0007669"/>
    <property type="project" value="UniProtKB-UniRule"/>
</dbReference>
<feature type="binding site" evidence="7">
    <location>
        <position position="220"/>
    </location>
    <ligand>
        <name>Zn(2+)</name>
        <dbReference type="ChEBI" id="CHEBI:29105"/>
        <label>1</label>
    </ligand>
</feature>
<keyword evidence="3" id="KW-0645">Protease</keyword>
<keyword evidence="4 7" id="KW-0479">Metal-binding</keyword>
<evidence type="ECO:0000256" key="6">
    <source>
        <dbReference type="PIRNR" id="PIRNR001123"/>
    </source>
</evidence>
<comment type="cofactor">
    <cofactor evidence="7">
        <name>a divalent metal cation</name>
        <dbReference type="ChEBI" id="CHEBI:60240"/>
    </cofactor>
    <text evidence="7">Binds 2 divalent metal cations per subunit.</text>
</comment>
<dbReference type="InterPro" id="IPR051464">
    <property type="entry name" value="Peptidase_M42_aminopept"/>
</dbReference>
<dbReference type="RefSeq" id="WP_199869595.1">
    <property type="nucleotide sequence ID" value="NZ_JAAGPU010000009.1"/>
</dbReference>
<reference evidence="8 9" key="1">
    <citation type="submission" date="2020-02" db="EMBL/GenBank/DDBJ databases">
        <title>Genome assembly of a novel Clostridium senegalense strain.</title>
        <authorList>
            <person name="Gupta T.B."/>
            <person name="Jauregui R."/>
            <person name="Maclean P."/>
            <person name="Nawarathana A."/>
            <person name="Brightwell G."/>
        </authorList>
    </citation>
    <scope>NUCLEOTIDE SEQUENCE [LARGE SCALE GENOMIC DNA]</scope>
    <source>
        <strain evidence="8 9">AGRFS4</strain>
    </source>
</reference>
<dbReference type="Proteomes" id="UP000481872">
    <property type="component" value="Unassembled WGS sequence"/>
</dbReference>
<proteinExistence type="inferred from homology"/>
<dbReference type="SUPFAM" id="SSF53187">
    <property type="entry name" value="Zn-dependent exopeptidases"/>
    <property type="match status" value="1"/>
</dbReference>
<evidence type="ECO:0000313" key="8">
    <source>
        <dbReference type="EMBL" id="NEU04533.1"/>
    </source>
</evidence>
<evidence type="ECO:0000256" key="2">
    <source>
        <dbReference type="ARBA" id="ARBA00022438"/>
    </source>
</evidence>
<dbReference type="GO" id="GO:0006508">
    <property type="term" value="P:proteolysis"/>
    <property type="evidence" value="ECO:0007669"/>
    <property type="project" value="UniProtKB-KW"/>
</dbReference>
<gene>
    <name evidence="8" type="ORF">G3M99_06590</name>
</gene>
<dbReference type="PIRSF" id="PIRSF001123">
    <property type="entry name" value="PepA_GA"/>
    <property type="match status" value="1"/>
</dbReference>
<name>A0A6M0H369_9CLOT</name>
<dbReference type="EMBL" id="JAAGPU010000009">
    <property type="protein sequence ID" value="NEU04533.1"/>
    <property type="molecule type" value="Genomic_DNA"/>
</dbReference>
<dbReference type="Gene3D" id="3.40.630.10">
    <property type="entry name" value="Zn peptidases"/>
    <property type="match status" value="1"/>
</dbReference>
<feature type="binding site" evidence="7">
    <location>
        <position position="62"/>
    </location>
    <ligand>
        <name>Zn(2+)</name>
        <dbReference type="ChEBI" id="CHEBI:29105"/>
        <label>1</label>
    </ligand>
</feature>
<comment type="similarity">
    <text evidence="1 6">Belongs to the peptidase M42 family.</text>
</comment>
<dbReference type="SUPFAM" id="SSF101821">
    <property type="entry name" value="Aminopeptidase/glucanase lid domain"/>
    <property type="match status" value="1"/>
</dbReference>
<dbReference type="AlphaFoldDB" id="A0A6M0H369"/>
<evidence type="ECO:0000313" key="9">
    <source>
        <dbReference type="Proteomes" id="UP000481872"/>
    </source>
</evidence>
<dbReference type="PANTHER" id="PTHR32481:SF0">
    <property type="entry name" value="AMINOPEPTIDASE YPDE-RELATED"/>
    <property type="match status" value="1"/>
</dbReference>
<keyword evidence="5" id="KW-0378">Hydrolase</keyword>
<dbReference type="InterPro" id="IPR023367">
    <property type="entry name" value="Peptidase_M42_dom2"/>
</dbReference>
<accession>A0A6M0H369</accession>
<evidence type="ECO:0000256" key="4">
    <source>
        <dbReference type="ARBA" id="ARBA00022723"/>
    </source>
</evidence>
<protein>
    <submittedName>
        <fullName evidence="8">M42 family peptidase</fullName>
    </submittedName>
</protein>
<evidence type="ECO:0000256" key="3">
    <source>
        <dbReference type="ARBA" id="ARBA00022670"/>
    </source>
</evidence>
<dbReference type="InterPro" id="IPR008007">
    <property type="entry name" value="Peptidase_M42"/>
</dbReference>
<dbReference type="Pfam" id="PF05343">
    <property type="entry name" value="Peptidase_M42"/>
    <property type="match status" value="1"/>
</dbReference>
<organism evidence="8 9">
    <name type="scientific">Clostridium senegalense</name>
    <dbReference type="NCBI Taxonomy" id="1465809"/>
    <lineage>
        <taxon>Bacteria</taxon>
        <taxon>Bacillati</taxon>
        <taxon>Bacillota</taxon>
        <taxon>Clostridia</taxon>
        <taxon>Eubacteriales</taxon>
        <taxon>Clostridiaceae</taxon>
        <taxon>Clostridium</taxon>
    </lineage>
</organism>
<evidence type="ECO:0000256" key="1">
    <source>
        <dbReference type="ARBA" id="ARBA00006272"/>
    </source>
</evidence>
<dbReference type="Gene3D" id="2.40.30.40">
    <property type="entry name" value="Peptidase M42, domain 2"/>
    <property type="match status" value="1"/>
</dbReference>
<dbReference type="PANTHER" id="PTHR32481">
    <property type="entry name" value="AMINOPEPTIDASE"/>
    <property type="match status" value="1"/>
</dbReference>
<comment type="caution">
    <text evidence="8">The sequence shown here is derived from an EMBL/GenBank/DDBJ whole genome shotgun (WGS) entry which is preliminary data.</text>
</comment>
<keyword evidence="9" id="KW-1185">Reference proteome</keyword>
<evidence type="ECO:0000256" key="5">
    <source>
        <dbReference type="ARBA" id="ARBA00022801"/>
    </source>
</evidence>